<reference evidence="2 3" key="1">
    <citation type="journal article" date="2005" name="PLoS Biol.">
        <title>The genomes of Oryza sativa: a history of duplications.</title>
        <authorList>
            <person name="Yu J."/>
            <person name="Wang J."/>
            <person name="Lin W."/>
            <person name="Li S."/>
            <person name="Li H."/>
            <person name="Zhou J."/>
            <person name="Ni P."/>
            <person name="Dong W."/>
            <person name="Hu S."/>
            <person name="Zeng C."/>
            <person name="Zhang J."/>
            <person name="Zhang Y."/>
            <person name="Li R."/>
            <person name="Xu Z."/>
            <person name="Li S."/>
            <person name="Li X."/>
            <person name="Zheng H."/>
            <person name="Cong L."/>
            <person name="Lin L."/>
            <person name="Yin J."/>
            <person name="Geng J."/>
            <person name="Li G."/>
            <person name="Shi J."/>
            <person name="Liu J."/>
            <person name="Lv H."/>
            <person name="Li J."/>
            <person name="Wang J."/>
            <person name="Deng Y."/>
            <person name="Ran L."/>
            <person name="Shi X."/>
            <person name="Wang X."/>
            <person name="Wu Q."/>
            <person name="Li C."/>
            <person name="Ren X."/>
            <person name="Wang J."/>
            <person name="Wang X."/>
            <person name="Li D."/>
            <person name="Liu D."/>
            <person name="Zhang X."/>
            <person name="Ji Z."/>
            <person name="Zhao W."/>
            <person name="Sun Y."/>
            <person name="Zhang Z."/>
            <person name="Bao J."/>
            <person name="Han Y."/>
            <person name="Dong L."/>
            <person name="Ji J."/>
            <person name="Chen P."/>
            <person name="Wu S."/>
            <person name="Liu J."/>
            <person name="Xiao Y."/>
            <person name="Bu D."/>
            <person name="Tan J."/>
            <person name="Yang L."/>
            <person name="Ye C."/>
            <person name="Zhang J."/>
            <person name="Xu J."/>
            <person name="Zhou Y."/>
            <person name="Yu Y."/>
            <person name="Zhang B."/>
            <person name="Zhuang S."/>
            <person name="Wei H."/>
            <person name="Liu B."/>
            <person name="Lei M."/>
            <person name="Yu H."/>
            <person name="Li Y."/>
            <person name="Xu H."/>
            <person name="Wei S."/>
            <person name="He X."/>
            <person name="Fang L."/>
            <person name="Zhang Z."/>
            <person name="Zhang Y."/>
            <person name="Huang X."/>
            <person name="Su Z."/>
            <person name="Tong W."/>
            <person name="Li J."/>
            <person name="Tong Z."/>
            <person name="Li S."/>
            <person name="Ye J."/>
            <person name="Wang L."/>
            <person name="Fang L."/>
            <person name="Lei T."/>
            <person name="Chen C."/>
            <person name="Chen H."/>
            <person name="Xu Z."/>
            <person name="Li H."/>
            <person name="Huang H."/>
            <person name="Zhang F."/>
            <person name="Xu H."/>
            <person name="Li N."/>
            <person name="Zhao C."/>
            <person name="Li S."/>
            <person name="Dong L."/>
            <person name="Huang Y."/>
            <person name="Li L."/>
            <person name="Xi Y."/>
            <person name="Qi Q."/>
            <person name="Li W."/>
            <person name="Zhang B."/>
            <person name="Hu W."/>
            <person name="Zhang Y."/>
            <person name="Tian X."/>
            <person name="Jiao Y."/>
            <person name="Liang X."/>
            <person name="Jin J."/>
            <person name="Gao L."/>
            <person name="Zheng W."/>
            <person name="Hao B."/>
            <person name="Liu S."/>
            <person name="Wang W."/>
            <person name="Yuan L."/>
            <person name="Cao M."/>
            <person name="McDermott J."/>
            <person name="Samudrala R."/>
            <person name="Wang J."/>
            <person name="Wong G.K."/>
            <person name="Yang H."/>
        </authorList>
    </citation>
    <scope>NUCLEOTIDE SEQUENCE [LARGE SCALE GENOMIC DNA]</scope>
    <source>
        <strain evidence="3">cv. 93-11</strain>
    </source>
</reference>
<evidence type="ECO:0000313" key="3">
    <source>
        <dbReference type="Proteomes" id="UP000007015"/>
    </source>
</evidence>
<dbReference type="PANTHER" id="PTHR33170">
    <property type="entry name" value="DUF4283 DOMAIN-CONTAINING PROTEIN-RELATED"/>
    <property type="match status" value="1"/>
</dbReference>
<keyword evidence="3" id="KW-1185">Reference proteome</keyword>
<feature type="region of interest" description="Disordered" evidence="1">
    <location>
        <begin position="193"/>
        <end position="285"/>
    </location>
</feature>
<accession>B8BEJ3</accession>
<name>B8BEJ3_ORYSI</name>
<dbReference type="AlphaFoldDB" id="B8BEJ3"/>
<sequence>MVIPMYTAHVWRTSPPGQQILIPFRLGLGEERRCSLPASRVSGTRRGNPEGFYSLHVDATETSGARTPVRGILTVIQGVATVPKIINELKNLFLGLQWDWKVKQLSDKEFLISFPSEDVRSKISTCKSFGFDTCSIKASVVETGMTEEAIDELAVVWVKIYGIPKLARAKESVKAIVELIGEFEAIDHNSLRRNEPVRGYPPYEEKHDPSDGGDDDGGKDDTNDDMNLDEDPRGKCPNRGRQSQEKRADKKSSFGAHSAPPTYKGKVQQRDYSPARPVKKIASKKQSLLSPKEFLPEENALVLWEEDKLNVQLEQELQELEIPLSRQLSQVREGPSRVEFSEDSYGSHHEELEMCDIPSLSDIVRLKEEEEVDEDNSFKEVSNKKKGKKGGEPAVTSRMSLRHRDLAAIPVPKRAEILTQKKNLESTGNSNPFAIFQLIDNEDLLKIASASHISLGKNRDEIDRNIDSIKAKELVQAKLSELRWKQEKERVDAQRVIDDAGCVIDQDETVVVPDGDENDGFSSPELKRRWGSKTKKKK</sequence>
<proteinExistence type="predicted"/>
<dbReference type="PANTHER" id="PTHR33170:SF2">
    <property type="entry name" value="OS12G0531500 PROTEIN"/>
    <property type="match status" value="1"/>
</dbReference>
<dbReference type="Gramene" id="BGIOSGA029991-TA">
    <property type="protein sequence ID" value="BGIOSGA029991-PA"/>
    <property type="gene ID" value="BGIOSGA029991"/>
</dbReference>
<dbReference type="HOGENOM" id="CLU_506616_0_0_1"/>
<protein>
    <submittedName>
        <fullName evidence="2">Uncharacterized protein</fullName>
    </submittedName>
</protein>
<dbReference type="STRING" id="39946.B8BEJ3"/>
<feature type="compositionally biased region" description="Basic and acidic residues" evidence="1">
    <location>
        <begin position="242"/>
        <end position="252"/>
    </location>
</feature>
<dbReference type="EMBL" id="CM000134">
    <property type="protein sequence ID" value="EEC84351.1"/>
    <property type="molecule type" value="Genomic_DNA"/>
</dbReference>
<evidence type="ECO:0000313" key="2">
    <source>
        <dbReference type="EMBL" id="EEC84351.1"/>
    </source>
</evidence>
<feature type="region of interest" description="Disordered" evidence="1">
    <location>
        <begin position="372"/>
        <end position="395"/>
    </location>
</feature>
<feature type="compositionally biased region" description="Acidic residues" evidence="1">
    <location>
        <begin position="211"/>
        <end position="229"/>
    </location>
</feature>
<organism evidence="2 3">
    <name type="scientific">Oryza sativa subsp. indica</name>
    <name type="common">Rice</name>
    <dbReference type="NCBI Taxonomy" id="39946"/>
    <lineage>
        <taxon>Eukaryota</taxon>
        <taxon>Viridiplantae</taxon>
        <taxon>Streptophyta</taxon>
        <taxon>Embryophyta</taxon>
        <taxon>Tracheophyta</taxon>
        <taxon>Spermatophyta</taxon>
        <taxon>Magnoliopsida</taxon>
        <taxon>Liliopsida</taxon>
        <taxon>Poales</taxon>
        <taxon>Poaceae</taxon>
        <taxon>BOP clade</taxon>
        <taxon>Oryzoideae</taxon>
        <taxon>Oryzeae</taxon>
        <taxon>Oryzinae</taxon>
        <taxon>Oryza</taxon>
        <taxon>Oryza sativa</taxon>
    </lineage>
</organism>
<dbReference type="Proteomes" id="UP000007015">
    <property type="component" value="Chromosome 9"/>
</dbReference>
<feature type="compositionally biased region" description="Basic residues" evidence="1">
    <location>
        <begin position="529"/>
        <end position="538"/>
    </location>
</feature>
<evidence type="ECO:0000256" key="1">
    <source>
        <dbReference type="SAM" id="MobiDB-lite"/>
    </source>
</evidence>
<dbReference type="OMA" id="AVVWVKI"/>
<feature type="region of interest" description="Disordered" evidence="1">
    <location>
        <begin position="508"/>
        <end position="538"/>
    </location>
</feature>
<gene>
    <name evidence="2" type="ORF">OsI_30874</name>
</gene>